<feature type="region of interest" description="Disordered" evidence="1">
    <location>
        <begin position="1"/>
        <end position="22"/>
    </location>
</feature>
<gene>
    <name evidence="2" type="ORF">B0O95_10232</name>
</gene>
<dbReference type="RefSeq" id="WP_199180408.1">
    <property type="nucleotide sequence ID" value="NZ_CP062178.1"/>
</dbReference>
<dbReference type="EMBL" id="PRDW01000002">
    <property type="protein sequence ID" value="PPB84635.1"/>
    <property type="molecule type" value="Genomic_DNA"/>
</dbReference>
<dbReference type="AlphaFoldDB" id="A0A2P5KD68"/>
<accession>A0A2P5KD68</accession>
<dbReference type="Proteomes" id="UP000243096">
    <property type="component" value="Unassembled WGS sequence"/>
</dbReference>
<feature type="compositionally biased region" description="Basic and acidic residues" evidence="1">
    <location>
        <begin position="1"/>
        <end position="14"/>
    </location>
</feature>
<reference evidence="2 3" key="1">
    <citation type="submission" date="2018-01" db="EMBL/GenBank/DDBJ databases">
        <title>Genomic Encyclopedia of Type Strains, Phase III (KMG-III): the genomes of soil and plant-associated and newly described type strains.</title>
        <authorList>
            <person name="Whitman W."/>
        </authorList>
    </citation>
    <scope>NUCLEOTIDE SEQUENCE [LARGE SCALE GENOMIC DNA]</scope>
    <source>
        <strain evidence="2 3">HKI456</strain>
    </source>
</reference>
<dbReference type="SUPFAM" id="SSF50978">
    <property type="entry name" value="WD40 repeat-like"/>
    <property type="match status" value="1"/>
</dbReference>
<proteinExistence type="predicted"/>
<dbReference type="InterPro" id="IPR036322">
    <property type="entry name" value="WD40_repeat_dom_sf"/>
</dbReference>
<name>A0A2P5KD68_9BURK</name>
<organism evidence="2 3">
    <name type="scientific">Mycetohabitans endofungorum</name>
    <dbReference type="NCBI Taxonomy" id="417203"/>
    <lineage>
        <taxon>Bacteria</taxon>
        <taxon>Pseudomonadati</taxon>
        <taxon>Pseudomonadota</taxon>
        <taxon>Betaproteobacteria</taxon>
        <taxon>Burkholderiales</taxon>
        <taxon>Burkholderiaceae</taxon>
        <taxon>Mycetohabitans</taxon>
    </lineage>
</organism>
<evidence type="ECO:0000256" key="1">
    <source>
        <dbReference type="SAM" id="MobiDB-lite"/>
    </source>
</evidence>
<evidence type="ECO:0000313" key="2">
    <source>
        <dbReference type="EMBL" id="PPB84635.1"/>
    </source>
</evidence>
<feature type="compositionally biased region" description="Acidic residues" evidence="1">
    <location>
        <begin position="426"/>
        <end position="458"/>
    </location>
</feature>
<feature type="region of interest" description="Disordered" evidence="1">
    <location>
        <begin position="425"/>
        <end position="460"/>
    </location>
</feature>
<evidence type="ECO:0000313" key="3">
    <source>
        <dbReference type="Proteomes" id="UP000243096"/>
    </source>
</evidence>
<comment type="caution">
    <text evidence="2">The sequence shown here is derived from an EMBL/GenBank/DDBJ whole genome shotgun (WGS) entry which is preliminary data.</text>
</comment>
<keyword evidence="3" id="KW-1185">Reference proteome</keyword>
<sequence>MEPDKDPGTKKNVDEEGFSTEGPWSLSKLKSCFEAKHVPRQEHFEAILDGLSKCFKAIGIDSEGKPELPANGLYLQNSKKLPNDNYQLSVYLDEKRSMTSKTGSVAVKVDKDRRIGSDDKGLKCIFSDELKGENNKSGVTMLALQAGYGIEVTKGGEGGKGKKVKLKIKKNDALVLDKQEGLGLKCKENSGFKLDSTLQIDILKEKGLVIPDEGSNQNKLSVQLDKIRGVEFNGGLSLKLDAESHFEGLSEGLCLKQGDIFSKEVFEGLGKESLKKIYNILRSVFDEDGVPFGPEAKDFLWADAACNHYDNYRSNGGWFSVLTRDESGKKNSLMFLDQGERKDIGEGVGDSIVIIDNKLIGIGVCEEESELHCIDLSTTRYRDEKFQLEPKTCFCGPLCFSSDGGRIILLDSEKKNVNVYYFSDEGGGDEGGGDEGGGDEGGGDEGGGDEGGGDEGGDGDVKKKYEKSDDFIFNDGLPFHVVPTCVALSGNGKFAAVGDEEKIYFFKEGDGKKWTKEYECELPHSALAIGENGDYFAAIEEDVIGVYRIKRESPTALSIDKVQTLDYSARSISMKIIEKSKEEKEQYLVAIKAANDEASPLGMVFKGSVIV</sequence>
<protein>
    <submittedName>
        <fullName evidence="2">Uncharacterized protein</fullName>
    </submittedName>
</protein>